<feature type="domain" description="Glycosyltransferase RgtA/B/C/D-like" evidence="2">
    <location>
        <begin position="62"/>
        <end position="198"/>
    </location>
</feature>
<reference evidence="3 4" key="1">
    <citation type="journal article" date="2019" name="Int. J. Syst. Evol. Microbiol.">
        <title>The Global Catalogue of Microorganisms (GCM) 10K type strain sequencing project: providing services to taxonomists for standard genome sequencing and annotation.</title>
        <authorList>
            <consortium name="The Broad Institute Genomics Platform"/>
            <consortium name="The Broad Institute Genome Sequencing Center for Infectious Disease"/>
            <person name="Wu L."/>
            <person name="Ma J."/>
        </authorList>
    </citation>
    <scope>NUCLEOTIDE SEQUENCE [LARGE SCALE GENOMIC DNA]</scope>
    <source>
        <strain evidence="3 4">JCM 16331</strain>
    </source>
</reference>
<evidence type="ECO:0000313" key="4">
    <source>
        <dbReference type="Proteomes" id="UP000608850"/>
    </source>
</evidence>
<dbReference type="PANTHER" id="PTHR41710:SF2">
    <property type="entry name" value="GLYCOSYL TRANSFERASE FAMILY 39_83 DOMAIN-CONTAINING PROTEIN"/>
    <property type="match status" value="1"/>
</dbReference>
<comment type="caution">
    <text evidence="3">The sequence shown here is derived from an EMBL/GenBank/DDBJ whole genome shotgun (WGS) entry which is preliminary data.</text>
</comment>
<dbReference type="PIRSF" id="PIRSF030218">
    <property type="entry name" value="Mannosyltr_MA4085_prd"/>
    <property type="match status" value="1"/>
</dbReference>
<dbReference type="OrthoDB" id="313515at2157"/>
<dbReference type="AlphaFoldDB" id="A0A830GAB1"/>
<accession>A0A830GAB1</accession>
<feature type="transmembrane region" description="Helical" evidence="1">
    <location>
        <begin position="82"/>
        <end position="102"/>
    </location>
</feature>
<evidence type="ECO:0000313" key="3">
    <source>
        <dbReference type="EMBL" id="GGN12728.1"/>
    </source>
</evidence>
<dbReference type="RefSeq" id="WP_188877630.1">
    <property type="nucleotide sequence ID" value="NZ_BMOQ01000003.1"/>
</dbReference>
<feature type="transmembrane region" description="Helical" evidence="1">
    <location>
        <begin position="332"/>
        <end position="350"/>
    </location>
</feature>
<feature type="transmembrane region" description="Helical" evidence="1">
    <location>
        <begin position="391"/>
        <end position="413"/>
    </location>
</feature>
<evidence type="ECO:0000259" key="2">
    <source>
        <dbReference type="Pfam" id="PF13231"/>
    </source>
</evidence>
<dbReference type="PANTHER" id="PTHR41710">
    <property type="entry name" value="GLYCOSYL TRANSFERASE, FAMILY 39"/>
    <property type="match status" value="1"/>
</dbReference>
<dbReference type="InterPro" id="IPR019962">
    <property type="entry name" value="CHP03663"/>
</dbReference>
<dbReference type="NCBIfam" id="TIGR03663">
    <property type="entry name" value="flippase activity-associated protein Agl23"/>
    <property type="match status" value="1"/>
</dbReference>
<keyword evidence="1" id="KW-0472">Membrane</keyword>
<feature type="transmembrane region" description="Helical" evidence="1">
    <location>
        <begin position="111"/>
        <end position="129"/>
    </location>
</feature>
<dbReference type="Pfam" id="PF13231">
    <property type="entry name" value="PMT_2"/>
    <property type="match status" value="1"/>
</dbReference>
<name>A0A830GAB1_9EURY</name>
<gene>
    <name evidence="3" type="ORF">GCM10009021_11110</name>
</gene>
<dbReference type="InterPro" id="IPR038731">
    <property type="entry name" value="RgtA/B/C-like"/>
</dbReference>
<dbReference type="EMBL" id="BMOQ01000003">
    <property type="protein sequence ID" value="GGN12728.1"/>
    <property type="molecule type" value="Genomic_DNA"/>
</dbReference>
<dbReference type="Proteomes" id="UP000608850">
    <property type="component" value="Unassembled WGS sequence"/>
</dbReference>
<organism evidence="3 4">
    <name type="scientific">Halarchaeum nitratireducens</name>
    <dbReference type="NCBI Taxonomy" id="489913"/>
    <lineage>
        <taxon>Archaea</taxon>
        <taxon>Methanobacteriati</taxon>
        <taxon>Methanobacteriota</taxon>
        <taxon>Stenosarchaea group</taxon>
        <taxon>Halobacteria</taxon>
        <taxon>Halobacteriales</taxon>
        <taxon>Halobacteriaceae</taxon>
    </lineage>
</organism>
<dbReference type="InterPro" id="IPR016950">
    <property type="entry name" value="Manno-Trfase_MA4085_prd"/>
</dbReference>
<feature type="transmembrane region" description="Helical" evidence="1">
    <location>
        <begin position="300"/>
        <end position="320"/>
    </location>
</feature>
<sequence length="582" mass="62365">MGQRLRRFSRPLPVLLVVTALALLARLVALGARVAHQDEGRVADWILHYMTVGQWQYRPIIHGPFLPHVNGVVFSWLGATDATMRLVVAVGGGLLPLCAYLYRDRLRDDEVVIFGLLLAASPALLYYSRFMRNDLLVAACMMAALGCWSRAAATRRIRYVLAGTLPFALAFTMKENALLYPVAWIGAGVLVLDRHLLAAALSERGLVASVTDAVGEWRRSAETRTAAAFLLALPAALLVFAAVVVAFYAPIPEVYGLFGGPGAFAGVVETATVDTWHAFVDTWAHAGMSSHSTVEFVGRLLKIVGLTATVTCAFALVGFVRERYGRGGTRNVVEFCFYWGTASIFGYAVVTDILAGWLATHVVAPLALPAAVGLAWVHRVGKRGYVAGEPIAFRLAAAVLLVSAAVVGGTAAYTSYAAPQDGETNPLVQYAQPAGEMKPTLAEIETVAAAHDGIDVVFYGEEFYNPSDLERPPSLEIESGGYPGWFARLPLPWYFDRYGARVGSTTDRSVLADRQPPVVIALESEAGAVRSALDADAYTERTHQGYQSGRPLVFFVRDDATEGATTDAAGAMPAPNGSVVAA</sequence>
<protein>
    <submittedName>
        <fullName evidence="3">TIGR03663 family protein</fullName>
    </submittedName>
</protein>
<keyword evidence="4" id="KW-1185">Reference proteome</keyword>
<evidence type="ECO:0000256" key="1">
    <source>
        <dbReference type="SAM" id="Phobius"/>
    </source>
</evidence>
<feature type="transmembrane region" description="Helical" evidence="1">
    <location>
        <begin position="227"/>
        <end position="251"/>
    </location>
</feature>
<keyword evidence="1" id="KW-1133">Transmembrane helix</keyword>
<proteinExistence type="predicted"/>
<feature type="transmembrane region" description="Helical" evidence="1">
    <location>
        <begin position="135"/>
        <end position="153"/>
    </location>
</feature>
<keyword evidence="1" id="KW-0812">Transmembrane</keyword>
<feature type="transmembrane region" description="Helical" evidence="1">
    <location>
        <begin position="356"/>
        <end position="379"/>
    </location>
</feature>